<dbReference type="InterPro" id="IPR036259">
    <property type="entry name" value="MFS_trans_sf"/>
</dbReference>
<keyword evidence="9" id="KW-1185">Reference proteome</keyword>
<feature type="transmembrane region" description="Helical" evidence="6">
    <location>
        <begin position="94"/>
        <end position="111"/>
    </location>
</feature>
<feature type="transmembrane region" description="Helical" evidence="6">
    <location>
        <begin position="286"/>
        <end position="306"/>
    </location>
</feature>
<dbReference type="GO" id="GO:0022857">
    <property type="term" value="F:transmembrane transporter activity"/>
    <property type="evidence" value="ECO:0007669"/>
    <property type="project" value="InterPro"/>
</dbReference>
<evidence type="ECO:0000256" key="3">
    <source>
        <dbReference type="ARBA" id="ARBA00022692"/>
    </source>
</evidence>
<dbReference type="InterPro" id="IPR020846">
    <property type="entry name" value="MFS_dom"/>
</dbReference>
<dbReference type="SUPFAM" id="SSF103473">
    <property type="entry name" value="MFS general substrate transporter"/>
    <property type="match status" value="1"/>
</dbReference>
<sequence length="506" mass="55863">MDTPKSDSVRNSLKPGAEPAVHYETALGGVEVSDLGPPQYDAAATRRLLRKLDIRLLPFFALLYLLSFLDRTNIGNARLFGLIPDLGMDPTSLQFNTALAVFFPTYILAEIPSNMMLKRLTPSVWLSFIMIVWSAIVIGMGFVHNFAGLIACRVLLGLAEGGLFPGVAYYITLWYPRHETGFRIAFFFSAATAAGAFGGLLAAAIGKMAGLGGKAGWSWIFIIEGLLTIVVGVIAYFFIVDSPEKAKFVTNEDKLEIRRRIAHDADELADDFNMQYVWDALKDWKIWAHCLCTIGVFTPVYSFSFFLPTIIRNMGYSNTRAQLMSTPPYVVGCLITISAGYLADKKKQRGLFQTVFSGVALIGWIMLISSPRPAVQYTGTFFACSGIFACVPLGVTWNSNNIGGSLKRGVGIAMHVGSGNLGGILASYIYLPKDSPRFIQGHAILVALIAMSLCLSLGIRYWLKAENARRDTWAAEHNMRPEDMTREQKFAERHKGDNASFFRYTL</sequence>
<dbReference type="EMBL" id="JAFJYH010000202">
    <property type="protein sequence ID" value="KAG4415955.1"/>
    <property type="molecule type" value="Genomic_DNA"/>
</dbReference>
<feature type="transmembrane region" description="Helical" evidence="6">
    <location>
        <begin position="374"/>
        <end position="397"/>
    </location>
</feature>
<evidence type="ECO:0000313" key="9">
    <source>
        <dbReference type="Proteomes" id="UP000664132"/>
    </source>
</evidence>
<feature type="transmembrane region" description="Helical" evidence="6">
    <location>
        <begin position="409"/>
        <end position="431"/>
    </location>
</feature>
<comment type="subcellular location">
    <subcellularLocation>
        <location evidence="1">Membrane</location>
        <topology evidence="1">Multi-pass membrane protein</topology>
    </subcellularLocation>
</comment>
<feature type="transmembrane region" description="Helical" evidence="6">
    <location>
        <begin position="56"/>
        <end position="74"/>
    </location>
</feature>
<evidence type="ECO:0000313" key="8">
    <source>
        <dbReference type="EMBL" id="KAG4415955.1"/>
    </source>
</evidence>
<reference evidence="8" key="1">
    <citation type="submission" date="2021-02" db="EMBL/GenBank/DDBJ databases">
        <title>Genome sequence Cadophora malorum strain M34.</title>
        <authorList>
            <person name="Stefanovic E."/>
            <person name="Vu D."/>
            <person name="Scully C."/>
            <person name="Dijksterhuis J."/>
            <person name="Roader J."/>
            <person name="Houbraken J."/>
        </authorList>
    </citation>
    <scope>NUCLEOTIDE SEQUENCE</scope>
    <source>
        <strain evidence="8">M34</strain>
    </source>
</reference>
<evidence type="ECO:0000259" key="7">
    <source>
        <dbReference type="PROSITE" id="PS50850"/>
    </source>
</evidence>
<proteinExistence type="predicted"/>
<feature type="domain" description="Major facilitator superfamily (MFS) profile" evidence="7">
    <location>
        <begin position="56"/>
        <end position="468"/>
    </location>
</feature>
<dbReference type="FunFam" id="1.20.1250.20:FF:000034">
    <property type="entry name" value="MFS general substrate transporter"/>
    <property type="match status" value="1"/>
</dbReference>
<evidence type="ECO:0000256" key="1">
    <source>
        <dbReference type="ARBA" id="ARBA00004141"/>
    </source>
</evidence>
<dbReference type="OrthoDB" id="2962993at2759"/>
<dbReference type="Gene3D" id="1.20.1250.20">
    <property type="entry name" value="MFS general substrate transporter like domains"/>
    <property type="match status" value="2"/>
</dbReference>
<accession>A0A8H7TBC6</accession>
<dbReference type="InterPro" id="IPR011701">
    <property type="entry name" value="MFS"/>
</dbReference>
<comment type="caution">
    <text evidence="8">The sequence shown here is derived from an EMBL/GenBank/DDBJ whole genome shotgun (WGS) entry which is preliminary data.</text>
</comment>
<name>A0A8H7TBC6_9HELO</name>
<feature type="transmembrane region" description="Helical" evidence="6">
    <location>
        <begin position="148"/>
        <end position="172"/>
    </location>
</feature>
<feature type="transmembrane region" description="Helical" evidence="6">
    <location>
        <begin position="326"/>
        <end position="343"/>
    </location>
</feature>
<dbReference type="FunFam" id="1.20.1250.20:FF:000068">
    <property type="entry name" value="MFS general substrate transporter"/>
    <property type="match status" value="1"/>
</dbReference>
<keyword evidence="3 6" id="KW-0812">Transmembrane</keyword>
<dbReference type="Pfam" id="PF07690">
    <property type="entry name" value="MFS_1"/>
    <property type="match status" value="1"/>
</dbReference>
<keyword evidence="2" id="KW-0813">Transport</keyword>
<dbReference type="AlphaFoldDB" id="A0A8H7TBC6"/>
<protein>
    <recommendedName>
        <fullName evidence="7">Major facilitator superfamily (MFS) profile domain-containing protein</fullName>
    </recommendedName>
</protein>
<dbReference type="Proteomes" id="UP000664132">
    <property type="component" value="Unassembled WGS sequence"/>
</dbReference>
<feature type="transmembrane region" description="Helical" evidence="6">
    <location>
        <begin position="184"/>
        <end position="205"/>
    </location>
</feature>
<evidence type="ECO:0000256" key="4">
    <source>
        <dbReference type="ARBA" id="ARBA00022989"/>
    </source>
</evidence>
<feature type="transmembrane region" description="Helical" evidence="6">
    <location>
        <begin position="443"/>
        <end position="463"/>
    </location>
</feature>
<organism evidence="8 9">
    <name type="scientific">Cadophora malorum</name>
    <dbReference type="NCBI Taxonomy" id="108018"/>
    <lineage>
        <taxon>Eukaryota</taxon>
        <taxon>Fungi</taxon>
        <taxon>Dikarya</taxon>
        <taxon>Ascomycota</taxon>
        <taxon>Pezizomycotina</taxon>
        <taxon>Leotiomycetes</taxon>
        <taxon>Helotiales</taxon>
        <taxon>Ploettnerulaceae</taxon>
        <taxon>Cadophora</taxon>
    </lineage>
</organism>
<evidence type="ECO:0000256" key="5">
    <source>
        <dbReference type="ARBA" id="ARBA00023136"/>
    </source>
</evidence>
<feature type="transmembrane region" description="Helical" evidence="6">
    <location>
        <begin position="217"/>
        <end position="239"/>
    </location>
</feature>
<keyword evidence="4 6" id="KW-1133">Transmembrane helix</keyword>
<evidence type="ECO:0000256" key="6">
    <source>
        <dbReference type="SAM" id="Phobius"/>
    </source>
</evidence>
<dbReference type="PANTHER" id="PTHR43791">
    <property type="entry name" value="PERMEASE-RELATED"/>
    <property type="match status" value="1"/>
</dbReference>
<gene>
    <name evidence="8" type="ORF">IFR04_010905</name>
</gene>
<feature type="transmembrane region" description="Helical" evidence="6">
    <location>
        <begin position="350"/>
        <end position="368"/>
    </location>
</feature>
<evidence type="ECO:0000256" key="2">
    <source>
        <dbReference type="ARBA" id="ARBA00022448"/>
    </source>
</evidence>
<dbReference type="PANTHER" id="PTHR43791:SF57">
    <property type="entry name" value="MAJOR FACILITATOR SUPERFAMILY (MFS) PROFILE DOMAIN-CONTAINING PROTEIN"/>
    <property type="match status" value="1"/>
</dbReference>
<feature type="transmembrane region" description="Helical" evidence="6">
    <location>
        <begin position="123"/>
        <end position="142"/>
    </location>
</feature>
<dbReference type="PROSITE" id="PS50850">
    <property type="entry name" value="MFS"/>
    <property type="match status" value="1"/>
</dbReference>
<dbReference type="GO" id="GO:0016020">
    <property type="term" value="C:membrane"/>
    <property type="evidence" value="ECO:0007669"/>
    <property type="project" value="UniProtKB-SubCell"/>
</dbReference>
<keyword evidence="5 6" id="KW-0472">Membrane</keyword>